<accession>A0A2M7Q8X5</accession>
<feature type="short sequence motif" description="'HIGH' region" evidence="13">
    <location>
        <begin position="31"/>
        <end position="41"/>
    </location>
</feature>
<evidence type="ECO:0000256" key="8">
    <source>
        <dbReference type="ARBA" id="ARBA00022833"/>
    </source>
</evidence>
<keyword evidence="8 13" id="KW-0862">Zinc</keyword>
<organism evidence="15 16">
    <name type="scientific">Candidatus Wolfebacteria bacterium CG_4_10_14_0_8_um_filter_37_11</name>
    <dbReference type="NCBI Taxonomy" id="1975062"/>
    <lineage>
        <taxon>Bacteria</taxon>
        <taxon>Candidatus Wolfeibacteriota</taxon>
    </lineage>
</organism>
<evidence type="ECO:0000256" key="13">
    <source>
        <dbReference type="HAMAP-Rule" id="MF_00041"/>
    </source>
</evidence>
<comment type="catalytic activity">
    <reaction evidence="12 13">
        <text>tRNA(Cys) + L-cysteine + ATP = L-cysteinyl-tRNA(Cys) + AMP + diphosphate</text>
        <dbReference type="Rhea" id="RHEA:17773"/>
        <dbReference type="Rhea" id="RHEA-COMP:9661"/>
        <dbReference type="Rhea" id="RHEA-COMP:9679"/>
        <dbReference type="ChEBI" id="CHEBI:30616"/>
        <dbReference type="ChEBI" id="CHEBI:33019"/>
        <dbReference type="ChEBI" id="CHEBI:35235"/>
        <dbReference type="ChEBI" id="CHEBI:78442"/>
        <dbReference type="ChEBI" id="CHEBI:78517"/>
        <dbReference type="ChEBI" id="CHEBI:456215"/>
        <dbReference type="EC" id="6.1.1.16"/>
    </reaction>
</comment>
<evidence type="ECO:0000256" key="4">
    <source>
        <dbReference type="ARBA" id="ARBA00022490"/>
    </source>
</evidence>
<dbReference type="CDD" id="cd00672">
    <property type="entry name" value="CysRS_core"/>
    <property type="match status" value="1"/>
</dbReference>
<keyword evidence="6 13" id="KW-0479">Metal-binding</keyword>
<feature type="domain" description="tRNA synthetases class I catalytic" evidence="14">
    <location>
        <begin position="16"/>
        <end position="315"/>
    </location>
</feature>
<comment type="cofactor">
    <cofactor evidence="13">
        <name>Zn(2+)</name>
        <dbReference type="ChEBI" id="CHEBI:29105"/>
    </cofactor>
    <text evidence="13">Binds 1 zinc ion per subunit.</text>
</comment>
<evidence type="ECO:0000256" key="6">
    <source>
        <dbReference type="ARBA" id="ARBA00022723"/>
    </source>
</evidence>
<name>A0A2M7Q8X5_9BACT</name>
<feature type="binding site" evidence="13">
    <location>
        <position position="211"/>
    </location>
    <ligand>
        <name>Zn(2+)</name>
        <dbReference type="ChEBI" id="CHEBI:29105"/>
    </ligand>
</feature>
<evidence type="ECO:0000256" key="3">
    <source>
        <dbReference type="ARBA" id="ARBA00011245"/>
    </source>
</evidence>
<feature type="short sequence motif" description="'KMSKS' region" evidence="13">
    <location>
        <begin position="268"/>
        <end position="272"/>
    </location>
</feature>
<dbReference type="InterPro" id="IPR032678">
    <property type="entry name" value="tRNA-synt_1_cat_dom"/>
</dbReference>
<comment type="caution">
    <text evidence="15">The sequence shown here is derived from an EMBL/GenBank/DDBJ whole genome shotgun (WGS) entry which is preliminary data.</text>
</comment>
<evidence type="ECO:0000256" key="12">
    <source>
        <dbReference type="ARBA" id="ARBA00047398"/>
    </source>
</evidence>
<dbReference type="NCBIfam" id="TIGR00435">
    <property type="entry name" value="cysS"/>
    <property type="match status" value="1"/>
</dbReference>
<evidence type="ECO:0000313" key="15">
    <source>
        <dbReference type="EMBL" id="PIY59414.1"/>
    </source>
</evidence>
<dbReference type="SUPFAM" id="SSF47323">
    <property type="entry name" value="Anticodon-binding domain of a subclass of class I aminoacyl-tRNA synthetases"/>
    <property type="match status" value="1"/>
</dbReference>
<dbReference type="AlphaFoldDB" id="A0A2M7Q8X5"/>
<dbReference type="PANTHER" id="PTHR10890:SF3">
    <property type="entry name" value="CYSTEINE--TRNA LIGASE, CYTOPLASMIC"/>
    <property type="match status" value="1"/>
</dbReference>
<dbReference type="Proteomes" id="UP000230363">
    <property type="component" value="Unassembled WGS sequence"/>
</dbReference>
<evidence type="ECO:0000256" key="2">
    <source>
        <dbReference type="ARBA" id="ARBA00005594"/>
    </source>
</evidence>
<dbReference type="SUPFAM" id="SSF52374">
    <property type="entry name" value="Nucleotidylyl transferase"/>
    <property type="match status" value="1"/>
</dbReference>
<keyword evidence="4 13" id="KW-0963">Cytoplasm</keyword>
<dbReference type="PRINTS" id="PR00983">
    <property type="entry name" value="TRNASYNTHCYS"/>
</dbReference>
<dbReference type="FunFam" id="3.40.50.620:FF:000130">
    <property type="entry name" value="Cysteine--tRNA ligase"/>
    <property type="match status" value="1"/>
</dbReference>
<keyword evidence="11 13" id="KW-0030">Aminoacyl-tRNA synthetase</keyword>
<dbReference type="InterPro" id="IPR024909">
    <property type="entry name" value="Cys-tRNA/MSH_ligase"/>
</dbReference>
<dbReference type="GO" id="GO:0005524">
    <property type="term" value="F:ATP binding"/>
    <property type="evidence" value="ECO:0007669"/>
    <property type="project" value="UniProtKB-UniRule"/>
</dbReference>
<evidence type="ECO:0000256" key="1">
    <source>
        <dbReference type="ARBA" id="ARBA00004496"/>
    </source>
</evidence>
<evidence type="ECO:0000256" key="5">
    <source>
        <dbReference type="ARBA" id="ARBA00022598"/>
    </source>
</evidence>
<comment type="similarity">
    <text evidence="2 13">Belongs to the class-I aminoacyl-tRNA synthetase family.</text>
</comment>
<dbReference type="InterPro" id="IPR014729">
    <property type="entry name" value="Rossmann-like_a/b/a_fold"/>
</dbReference>
<feature type="binding site" evidence="13">
    <location>
        <position position="236"/>
    </location>
    <ligand>
        <name>Zn(2+)</name>
        <dbReference type="ChEBI" id="CHEBI:29105"/>
    </ligand>
</feature>
<keyword evidence="7 13" id="KW-0547">Nucleotide-binding</keyword>
<dbReference type="GO" id="GO:0004817">
    <property type="term" value="F:cysteine-tRNA ligase activity"/>
    <property type="evidence" value="ECO:0007669"/>
    <property type="project" value="UniProtKB-UniRule"/>
</dbReference>
<evidence type="ECO:0000259" key="14">
    <source>
        <dbReference type="Pfam" id="PF01406"/>
    </source>
</evidence>
<evidence type="ECO:0000256" key="9">
    <source>
        <dbReference type="ARBA" id="ARBA00022840"/>
    </source>
</evidence>
<dbReference type="HAMAP" id="MF_00041">
    <property type="entry name" value="Cys_tRNA_synth"/>
    <property type="match status" value="1"/>
</dbReference>
<feature type="binding site" evidence="13">
    <location>
        <position position="240"/>
    </location>
    <ligand>
        <name>Zn(2+)</name>
        <dbReference type="ChEBI" id="CHEBI:29105"/>
    </ligand>
</feature>
<keyword evidence="10 13" id="KW-0648">Protein biosynthesis</keyword>
<comment type="subunit">
    <text evidence="3 13">Monomer.</text>
</comment>
<dbReference type="GO" id="GO:0005829">
    <property type="term" value="C:cytosol"/>
    <property type="evidence" value="ECO:0007669"/>
    <property type="project" value="TreeGrafter"/>
</dbReference>
<dbReference type="GO" id="GO:0006423">
    <property type="term" value="P:cysteinyl-tRNA aminoacylation"/>
    <property type="evidence" value="ECO:0007669"/>
    <property type="project" value="UniProtKB-UniRule"/>
</dbReference>
<dbReference type="PANTHER" id="PTHR10890">
    <property type="entry name" value="CYSTEINYL-TRNA SYNTHETASE"/>
    <property type="match status" value="1"/>
</dbReference>
<evidence type="ECO:0000313" key="16">
    <source>
        <dbReference type="Proteomes" id="UP000230363"/>
    </source>
</evidence>
<dbReference type="Pfam" id="PF01406">
    <property type="entry name" value="tRNA-synt_1e"/>
    <property type="match status" value="1"/>
</dbReference>
<evidence type="ECO:0000256" key="11">
    <source>
        <dbReference type="ARBA" id="ARBA00023146"/>
    </source>
</evidence>
<dbReference type="InterPro" id="IPR015803">
    <property type="entry name" value="Cys-tRNA-ligase"/>
</dbReference>
<reference evidence="16" key="1">
    <citation type="submission" date="2017-09" db="EMBL/GenBank/DDBJ databases">
        <title>Depth-based differentiation of microbial function through sediment-hosted aquifers and enrichment of novel symbionts in the deep terrestrial subsurface.</title>
        <authorList>
            <person name="Probst A.J."/>
            <person name="Ladd B."/>
            <person name="Jarett J.K."/>
            <person name="Geller-Mcgrath D.E."/>
            <person name="Sieber C.M.K."/>
            <person name="Emerson J.B."/>
            <person name="Anantharaman K."/>
            <person name="Thomas B.C."/>
            <person name="Malmstrom R."/>
            <person name="Stieglmeier M."/>
            <person name="Klingl A."/>
            <person name="Woyke T."/>
            <person name="Ryan C.M."/>
            <person name="Banfield J.F."/>
        </authorList>
    </citation>
    <scope>NUCLEOTIDE SEQUENCE [LARGE SCALE GENOMIC DNA]</scope>
</reference>
<dbReference type="Gene3D" id="1.20.120.1910">
    <property type="entry name" value="Cysteine-tRNA ligase, C-terminal anti-codon recognition domain"/>
    <property type="match status" value="1"/>
</dbReference>
<comment type="subcellular location">
    <subcellularLocation>
        <location evidence="1 13">Cytoplasm</location>
    </subcellularLocation>
</comment>
<gene>
    <name evidence="13" type="primary">cysS</name>
    <name evidence="15" type="ORF">COY96_01965</name>
</gene>
<dbReference type="GO" id="GO:0008270">
    <property type="term" value="F:zinc ion binding"/>
    <property type="evidence" value="ECO:0007669"/>
    <property type="project" value="UniProtKB-UniRule"/>
</dbReference>
<dbReference type="InterPro" id="IPR009080">
    <property type="entry name" value="tRNAsynth_Ia_anticodon-bd"/>
</dbReference>
<protein>
    <recommendedName>
        <fullName evidence="13">Cysteine--tRNA ligase</fullName>
        <ecNumber evidence="13">6.1.1.16</ecNumber>
    </recommendedName>
    <alternativeName>
        <fullName evidence="13">Cysteinyl-tRNA synthetase</fullName>
        <shortName evidence="13">CysRS</shortName>
    </alternativeName>
</protein>
<dbReference type="EC" id="6.1.1.16" evidence="13"/>
<keyword evidence="9 13" id="KW-0067">ATP-binding</keyword>
<sequence>MAIKFYNFLSRKKEVFKPIRKGNVNFYVCGPTVYNLVHIGNLRTYVFEDVLRRVLKFNGYKVKQIMNITDVEDKIIKKAEQEKKNIYQITRPYTKLFFDDLKKLNIEKAERYPLATKHIKEMVVLIKKMISKGFAYQSEDGSIYFNISKFKNYGKLSQLKKRELKMDARVNADEYNKEQAQDFVLWKSKKSNEPFWKSSFGDGRPGWHIECSAMSMKYLGKTFDIHCGAVDLIFPHHENEIAQSESVTGKKFVNYWIEGEHLLIDGQKMSKSLDNIYPLEELEKRGFNPLAFRYLILTSHYRSKLNFTWRSLQASANALNNLYNEITRINADKKPIYADKKSALIRRNQHQSAHKKEFLSIINDDLNTPQAIALIWRIIKDNKLSNTAKKQMILEFDKVLGLGFNLYAGRQSKIKLVKIPLKIKQLAEKREKLRTNKQFIPADLLRKQIEKLGYNIKDTLNGSEITPTGHHNK</sequence>
<evidence type="ECO:0000256" key="10">
    <source>
        <dbReference type="ARBA" id="ARBA00022917"/>
    </source>
</evidence>
<proteinExistence type="inferred from homology"/>
<feature type="binding site" evidence="13">
    <location>
        <position position="271"/>
    </location>
    <ligand>
        <name>ATP</name>
        <dbReference type="ChEBI" id="CHEBI:30616"/>
    </ligand>
</feature>
<evidence type="ECO:0000256" key="7">
    <source>
        <dbReference type="ARBA" id="ARBA00022741"/>
    </source>
</evidence>
<dbReference type="EMBL" id="PFKZ01000073">
    <property type="protein sequence ID" value="PIY59414.1"/>
    <property type="molecule type" value="Genomic_DNA"/>
</dbReference>
<feature type="binding site" evidence="13">
    <location>
        <position position="29"/>
    </location>
    <ligand>
        <name>Zn(2+)</name>
        <dbReference type="ChEBI" id="CHEBI:29105"/>
    </ligand>
</feature>
<keyword evidence="5 13" id="KW-0436">Ligase</keyword>
<dbReference type="Gene3D" id="3.40.50.620">
    <property type="entry name" value="HUPs"/>
    <property type="match status" value="1"/>
</dbReference>